<feature type="non-terminal residue" evidence="1">
    <location>
        <position position="1"/>
    </location>
</feature>
<organism evidence="1 2">
    <name type="scientific">Racocetra persica</name>
    <dbReference type="NCBI Taxonomy" id="160502"/>
    <lineage>
        <taxon>Eukaryota</taxon>
        <taxon>Fungi</taxon>
        <taxon>Fungi incertae sedis</taxon>
        <taxon>Mucoromycota</taxon>
        <taxon>Glomeromycotina</taxon>
        <taxon>Glomeromycetes</taxon>
        <taxon>Diversisporales</taxon>
        <taxon>Gigasporaceae</taxon>
        <taxon>Racocetra</taxon>
    </lineage>
</organism>
<comment type="caution">
    <text evidence="1">The sequence shown here is derived from an EMBL/GenBank/DDBJ whole genome shotgun (WGS) entry which is preliminary data.</text>
</comment>
<gene>
    <name evidence="1" type="ORF">RPERSI_LOCUS33061</name>
</gene>
<evidence type="ECO:0000313" key="2">
    <source>
        <dbReference type="Proteomes" id="UP000789920"/>
    </source>
</evidence>
<reference evidence="1" key="1">
    <citation type="submission" date="2021-06" db="EMBL/GenBank/DDBJ databases">
        <authorList>
            <person name="Kallberg Y."/>
            <person name="Tangrot J."/>
            <person name="Rosling A."/>
        </authorList>
    </citation>
    <scope>NUCLEOTIDE SEQUENCE</scope>
    <source>
        <strain evidence="1">MA461A</strain>
    </source>
</reference>
<accession>A0ACA9SMJ1</accession>
<name>A0ACA9SMJ1_9GLOM</name>
<protein>
    <submittedName>
        <fullName evidence="1">17254_t:CDS:1</fullName>
    </submittedName>
</protein>
<dbReference type="Proteomes" id="UP000789920">
    <property type="component" value="Unassembled WGS sequence"/>
</dbReference>
<dbReference type="EMBL" id="CAJVQC010141067">
    <property type="protein sequence ID" value="CAG8844100.1"/>
    <property type="molecule type" value="Genomic_DNA"/>
</dbReference>
<sequence length="50" mass="5576">IKKPNLIIGIDSMNSLRQGIVIIYIRHLVLLRGKGIGVEKDKSMEEGNTN</sequence>
<evidence type="ECO:0000313" key="1">
    <source>
        <dbReference type="EMBL" id="CAG8844100.1"/>
    </source>
</evidence>
<proteinExistence type="predicted"/>
<feature type="non-terminal residue" evidence="1">
    <location>
        <position position="50"/>
    </location>
</feature>
<keyword evidence="2" id="KW-1185">Reference proteome</keyword>